<evidence type="ECO:0000256" key="1">
    <source>
        <dbReference type="SAM" id="Phobius"/>
    </source>
</evidence>
<keyword evidence="3" id="KW-1185">Reference proteome</keyword>
<reference evidence="2 3" key="1">
    <citation type="journal article" date="2021" name="Commun. Biol.">
        <title>The genome of Shorea leprosula (Dipterocarpaceae) highlights the ecological relevance of drought in aseasonal tropical rainforests.</title>
        <authorList>
            <person name="Ng K.K.S."/>
            <person name="Kobayashi M.J."/>
            <person name="Fawcett J.A."/>
            <person name="Hatakeyama M."/>
            <person name="Paape T."/>
            <person name="Ng C.H."/>
            <person name="Ang C.C."/>
            <person name="Tnah L.H."/>
            <person name="Lee C.T."/>
            <person name="Nishiyama T."/>
            <person name="Sese J."/>
            <person name="O'Brien M.J."/>
            <person name="Copetti D."/>
            <person name="Mohd Noor M.I."/>
            <person name="Ong R.C."/>
            <person name="Putra M."/>
            <person name="Sireger I.Z."/>
            <person name="Indrioko S."/>
            <person name="Kosugi Y."/>
            <person name="Izuno A."/>
            <person name="Isagi Y."/>
            <person name="Lee S.L."/>
            <person name="Shimizu K.K."/>
        </authorList>
    </citation>
    <scope>NUCLEOTIDE SEQUENCE [LARGE SCALE GENOMIC DNA]</scope>
    <source>
        <strain evidence="2">214</strain>
    </source>
</reference>
<evidence type="ECO:0000313" key="3">
    <source>
        <dbReference type="Proteomes" id="UP001054252"/>
    </source>
</evidence>
<gene>
    <name evidence="2" type="ORF">SLEP1_g3836</name>
</gene>
<feature type="transmembrane region" description="Helical" evidence="1">
    <location>
        <begin position="12"/>
        <end position="36"/>
    </location>
</feature>
<name>A0AAV5HLS5_9ROSI</name>
<accession>A0AAV5HLS5</accession>
<keyword evidence="1" id="KW-0812">Transmembrane</keyword>
<dbReference type="EMBL" id="BPVZ01000003">
    <property type="protein sequence ID" value="GKU89738.1"/>
    <property type="molecule type" value="Genomic_DNA"/>
</dbReference>
<organism evidence="2 3">
    <name type="scientific">Rubroshorea leprosula</name>
    <dbReference type="NCBI Taxonomy" id="152421"/>
    <lineage>
        <taxon>Eukaryota</taxon>
        <taxon>Viridiplantae</taxon>
        <taxon>Streptophyta</taxon>
        <taxon>Embryophyta</taxon>
        <taxon>Tracheophyta</taxon>
        <taxon>Spermatophyta</taxon>
        <taxon>Magnoliopsida</taxon>
        <taxon>eudicotyledons</taxon>
        <taxon>Gunneridae</taxon>
        <taxon>Pentapetalae</taxon>
        <taxon>rosids</taxon>
        <taxon>malvids</taxon>
        <taxon>Malvales</taxon>
        <taxon>Dipterocarpaceae</taxon>
        <taxon>Rubroshorea</taxon>
    </lineage>
</organism>
<protein>
    <submittedName>
        <fullName evidence="2">Uncharacterized protein</fullName>
    </submittedName>
</protein>
<comment type="caution">
    <text evidence="2">The sequence shown here is derived from an EMBL/GenBank/DDBJ whole genome shotgun (WGS) entry which is preliminary data.</text>
</comment>
<keyword evidence="1" id="KW-1133">Transmembrane helix</keyword>
<dbReference type="Proteomes" id="UP001054252">
    <property type="component" value="Unassembled WGS sequence"/>
</dbReference>
<dbReference type="AlphaFoldDB" id="A0AAV5HLS5"/>
<keyword evidence="1" id="KW-0472">Membrane</keyword>
<sequence length="37" mass="4115">MEPRNLPPAEKSRICSALFLLSAALLCGDDLLWFLIP</sequence>
<evidence type="ECO:0000313" key="2">
    <source>
        <dbReference type="EMBL" id="GKU89738.1"/>
    </source>
</evidence>
<proteinExistence type="predicted"/>